<dbReference type="Gene3D" id="3.40.50.1820">
    <property type="entry name" value="alpha/beta hydrolase"/>
    <property type="match status" value="1"/>
</dbReference>
<evidence type="ECO:0000313" key="12">
    <source>
        <dbReference type="EMBL" id="QQB46018.1"/>
    </source>
</evidence>
<dbReference type="EMBL" id="CP066007">
    <property type="protein sequence ID" value="QQB46018.1"/>
    <property type="molecule type" value="Genomic_DNA"/>
</dbReference>
<dbReference type="InterPro" id="IPR029058">
    <property type="entry name" value="AB_hydrolase_fold"/>
</dbReference>
<keyword evidence="7 8" id="KW-0378">Hydrolase</keyword>
<dbReference type="GO" id="GO:0004177">
    <property type="term" value="F:aminopeptidase activity"/>
    <property type="evidence" value="ECO:0007669"/>
    <property type="project" value="UniProtKB-UniRule"/>
</dbReference>
<evidence type="ECO:0000313" key="13">
    <source>
        <dbReference type="Proteomes" id="UP000596145"/>
    </source>
</evidence>
<evidence type="ECO:0000256" key="6">
    <source>
        <dbReference type="ARBA" id="ARBA00022670"/>
    </source>
</evidence>
<feature type="domain" description="AB hydrolase-1" evidence="11">
    <location>
        <begin position="35"/>
        <end position="314"/>
    </location>
</feature>
<dbReference type="PIRSF" id="PIRSF006431">
    <property type="entry name" value="Pept_S33"/>
    <property type="match status" value="1"/>
</dbReference>
<dbReference type="PANTHER" id="PTHR43722:SF1">
    <property type="entry name" value="PROLINE IMINOPEPTIDASE"/>
    <property type="match status" value="1"/>
</dbReference>
<dbReference type="InterPro" id="IPR002410">
    <property type="entry name" value="Peptidase_S33"/>
</dbReference>
<dbReference type="Pfam" id="PF00561">
    <property type="entry name" value="Abhydrolase_1"/>
    <property type="match status" value="1"/>
</dbReference>
<dbReference type="EC" id="3.4.11.5" evidence="8 10"/>
<evidence type="ECO:0000256" key="5">
    <source>
        <dbReference type="ARBA" id="ARBA00022490"/>
    </source>
</evidence>
<dbReference type="InterPro" id="IPR000073">
    <property type="entry name" value="AB_hydrolase_1"/>
</dbReference>
<dbReference type="PRINTS" id="PR00793">
    <property type="entry name" value="PROAMNOPTASE"/>
</dbReference>
<reference evidence="12 13" key="1">
    <citation type="submission" date="2020-12" db="EMBL/GenBank/DDBJ databases">
        <title>FDA dAtabase for Regulatory Grade micrObial Sequences (FDA-ARGOS): Supporting development and validation of Infectious Disease Dx tests.</title>
        <authorList>
            <person name="Sproer C."/>
            <person name="Gronow S."/>
            <person name="Severitt S."/>
            <person name="Schroder I."/>
            <person name="Tallon L."/>
            <person name="Sadzewicz L."/>
            <person name="Zhao X."/>
            <person name="Boylan J."/>
            <person name="Ott S."/>
            <person name="Bowen H."/>
            <person name="Vavikolanu K."/>
            <person name="Mehta A."/>
            <person name="Aluvathingal J."/>
            <person name="Nadendla S."/>
            <person name="Lowell S."/>
            <person name="Myers T."/>
            <person name="Yan Y."/>
            <person name="Sichtig H."/>
        </authorList>
    </citation>
    <scope>NUCLEOTIDE SEQUENCE [LARGE SCALE GENOMIC DNA]</scope>
    <source>
        <strain evidence="12 13">FDAARGOS_1053</strain>
    </source>
</reference>
<evidence type="ECO:0000259" key="11">
    <source>
        <dbReference type="Pfam" id="PF00561"/>
    </source>
</evidence>
<evidence type="ECO:0000256" key="9">
    <source>
        <dbReference type="PIRSR" id="PIRSR006431-1"/>
    </source>
</evidence>
<keyword evidence="4 8" id="KW-0031">Aminopeptidase</keyword>
<organism evidence="12 13">
    <name type="scientific">Corynebacterium glucuronolyticum</name>
    <dbReference type="NCBI Taxonomy" id="39791"/>
    <lineage>
        <taxon>Bacteria</taxon>
        <taxon>Bacillati</taxon>
        <taxon>Actinomycetota</taxon>
        <taxon>Actinomycetes</taxon>
        <taxon>Mycobacteriales</taxon>
        <taxon>Corynebacteriaceae</taxon>
        <taxon>Corynebacterium</taxon>
    </lineage>
</organism>
<evidence type="ECO:0000256" key="3">
    <source>
        <dbReference type="ARBA" id="ARBA00010088"/>
    </source>
</evidence>
<dbReference type="Proteomes" id="UP000596145">
    <property type="component" value="Chromosome"/>
</dbReference>
<evidence type="ECO:0000256" key="4">
    <source>
        <dbReference type="ARBA" id="ARBA00022438"/>
    </source>
</evidence>
<dbReference type="GO" id="GO:0006508">
    <property type="term" value="P:proteolysis"/>
    <property type="evidence" value="ECO:0007669"/>
    <property type="project" value="UniProtKB-KW"/>
</dbReference>
<evidence type="ECO:0000256" key="10">
    <source>
        <dbReference type="RuleBase" id="RU003421"/>
    </source>
</evidence>
<dbReference type="PANTHER" id="PTHR43722">
    <property type="entry name" value="PROLINE IMINOPEPTIDASE"/>
    <property type="match status" value="1"/>
</dbReference>
<dbReference type="GO" id="GO:0005737">
    <property type="term" value="C:cytoplasm"/>
    <property type="evidence" value="ECO:0007669"/>
    <property type="project" value="UniProtKB-SubCell"/>
</dbReference>
<dbReference type="NCBIfam" id="TIGR01249">
    <property type="entry name" value="pro_imino_pep_1"/>
    <property type="match status" value="1"/>
</dbReference>
<dbReference type="GeneID" id="92759732"/>
<protein>
    <recommendedName>
        <fullName evidence="8 10">Proline iminopeptidase</fullName>
        <shortName evidence="8">PIP</shortName>
        <ecNumber evidence="8 10">3.4.11.5</ecNumber>
    </recommendedName>
    <alternativeName>
        <fullName evidence="8">Prolyl aminopeptidase</fullName>
    </alternativeName>
</protein>
<evidence type="ECO:0000256" key="7">
    <source>
        <dbReference type="ARBA" id="ARBA00022801"/>
    </source>
</evidence>
<comment type="subcellular location">
    <subcellularLocation>
        <location evidence="2 8">Cytoplasm</location>
    </subcellularLocation>
</comment>
<evidence type="ECO:0000256" key="1">
    <source>
        <dbReference type="ARBA" id="ARBA00001585"/>
    </source>
</evidence>
<gene>
    <name evidence="12" type="primary">pip</name>
    <name evidence="12" type="ORF">I6I10_11240</name>
</gene>
<keyword evidence="6 8" id="KW-0645">Protease</keyword>
<feature type="active site" description="Nucleophile" evidence="9">
    <location>
        <position position="116"/>
    </location>
</feature>
<comment type="similarity">
    <text evidence="3 8 10">Belongs to the peptidase S33 family.</text>
</comment>
<accession>A0A7T4EER3</accession>
<evidence type="ECO:0000256" key="8">
    <source>
        <dbReference type="PIRNR" id="PIRNR006431"/>
    </source>
</evidence>
<sequence>MYEESLPYEQGHLDVGDGQHIYYALSGNPDGKPAVFVHGGPGGGAPLADTCFFDPKKYKIIRFDQRGCGNSTPKISARDVDLEANLKVNTTQHLIADIEKLREYLGIDRWLVFGGSWGSTLSLAYAEAHPEPVTELVLRGIFLLRRTELDFYYNGGAAHLFPDKWESYLEPIPEDKKPPQDDIHGRTHLDGVDLIAEYHQLLMSDDYEKALRAGVAWSTWEGATSHLLVPEEPDYAEPEFALTFARIENHYFYNGAFMEDGELLKKENIDKIRHIPATIVQGRYDVVCPAISAWQLHQAWPEADFHLSPAAGHASREEQNLAALVAATDAYAER</sequence>
<dbReference type="OrthoDB" id="9796770at2"/>
<name>A0A7T4EER3_9CORY</name>
<proteinExistence type="inferred from homology"/>
<feature type="active site" description="Proton donor" evidence="9">
    <location>
        <position position="313"/>
    </location>
</feature>
<keyword evidence="5 8" id="KW-0963">Cytoplasm</keyword>
<dbReference type="AlphaFoldDB" id="A0A7T4EER3"/>
<dbReference type="RefSeq" id="WP_084035848.1">
    <property type="nucleotide sequence ID" value="NZ_CP066007.1"/>
</dbReference>
<feature type="active site" evidence="9">
    <location>
        <position position="285"/>
    </location>
</feature>
<dbReference type="InterPro" id="IPR005944">
    <property type="entry name" value="Pro_iminopeptidase"/>
</dbReference>
<comment type="catalytic activity">
    <reaction evidence="1 8 10">
        <text>Release of N-terminal proline from a peptide.</text>
        <dbReference type="EC" id="3.4.11.5"/>
    </reaction>
</comment>
<dbReference type="SUPFAM" id="SSF53474">
    <property type="entry name" value="alpha/beta-Hydrolases"/>
    <property type="match status" value="1"/>
</dbReference>
<evidence type="ECO:0000256" key="2">
    <source>
        <dbReference type="ARBA" id="ARBA00004496"/>
    </source>
</evidence>